<keyword evidence="3" id="KW-0862">Zinc</keyword>
<evidence type="ECO:0000256" key="3">
    <source>
        <dbReference type="ARBA" id="ARBA00022833"/>
    </source>
</evidence>
<gene>
    <name evidence="5" type="ORF">BG006_005274</name>
</gene>
<evidence type="ECO:0000256" key="4">
    <source>
        <dbReference type="SAM" id="MobiDB-lite"/>
    </source>
</evidence>
<dbReference type="EMBL" id="JAAAUY010000298">
    <property type="protein sequence ID" value="KAF9331843.1"/>
    <property type="molecule type" value="Genomic_DNA"/>
</dbReference>
<protein>
    <recommendedName>
        <fullName evidence="7">ZZ-type domain-containing protein</fullName>
    </recommendedName>
</protein>
<evidence type="ECO:0000256" key="1">
    <source>
        <dbReference type="ARBA" id="ARBA00022723"/>
    </source>
</evidence>
<dbReference type="SUPFAM" id="SSF57850">
    <property type="entry name" value="RING/U-box"/>
    <property type="match status" value="1"/>
</dbReference>
<evidence type="ECO:0000313" key="6">
    <source>
        <dbReference type="Proteomes" id="UP000696485"/>
    </source>
</evidence>
<evidence type="ECO:0008006" key="7">
    <source>
        <dbReference type="Google" id="ProtNLM"/>
    </source>
</evidence>
<dbReference type="InterPro" id="IPR043145">
    <property type="entry name" value="Znf_ZZ_sf"/>
</dbReference>
<dbReference type="Proteomes" id="UP000696485">
    <property type="component" value="Unassembled WGS sequence"/>
</dbReference>
<dbReference type="GO" id="GO:0008270">
    <property type="term" value="F:zinc ion binding"/>
    <property type="evidence" value="ECO:0007669"/>
    <property type="project" value="UniProtKB-KW"/>
</dbReference>
<feature type="region of interest" description="Disordered" evidence="4">
    <location>
        <begin position="105"/>
        <end position="154"/>
    </location>
</feature>
<keyword evidence="1" id="KW-0479">Metal-binding</keyword>
<feature type="compositionally biased region" description="Polar residues" evidence="4">
    <location>
        <begin position="27"/>
        <end position="47"/>
    </location>
</feature>
<dbReference type="AlphaFoldDB" id="A0A9P5SL12"/>
<keyword evidence="2" id="KW-0863">Zinc-finger</keyword>
<comment type="caution">
    <text evidence="5">The sequence shown here is derived from an EMBL/GenBank/DDBJ whole genome shotgun (WGS) entry which is preliminary data.</text>
</comment>
<evidence type="ECO:0000313" key="5">
    <source>
        <dbReference type="EMBL" id="KAF9331843.1"/>
    </source>
</evidence>
<sequence length="566" mass="63035">MSAPQYRPSIEDQSVQAPPAVPGPQLYPSTPLSPQLYHSASSPQQYATEPHPVPIHSSSTTDYITEDIPLDDVVPAYSGPSTGSSLLAQPLTSIQLPYAQPLPFAPSIPASSSRTPPPPSQPPINSQAKRSNPLGDPRPKPILPQIPPHKFTPTEKTMVLQPLPYGWSLDRPEGDTDPALEVMFSGKPPAQGYQNVLWAHAYPALDCDGRCNNRHKFHSKIRYTCVTCNPNSTVFNLCETCFASADVGSLHNPNHELYKMDLAFPNWSHPAWNRGIKDLEQVVKHIGSKTWTWAASGNCEKGDKYMEDTIKRMFIGKTVVKPEIVEMDGMEMSMKGFLHVLIASEKILTEVTFRSSPSLSGVDLVKMFMVMFEKLPDAFPKLHTVRAIGCNFFDFRHLDASKRVDYAKRIQDLFDKSRTRQEAAQTEWINAQMEDDGGGCCGLFGGSSKNIVDEPYVRPICKVIFSVCDGAMNTPCGFPGLPPAIWWGGRPEKCFNKIRDKTLGVVEYLGDPERLMDPVQERTRVLNKRKAQSYAHLVSIVGGVEKLTEEMNRKLNEHLDKTVPQY</sequence>
<evidence type="ECO:0000256" key="2">
    <source>
        <dbReference type="ARBA" id="ARBA00022771"/>
    </source>
</evidence>
<name>A0A9P5SL12_9FUNG</name>
<organism evidence="5 6">
    <name type="scientific">Podila minutissima</name>
    <dbReference type="NCBI Taxonomy" id="64525"/>
    <lineage>
        <taxon>Eukaryota</taxon>
        <taxon>Fungi</taxon>
        <taxon>Fungi incertae sedis</taxon>
        <taxon>Mucoromycota</taxon>
        <taxon>Mortierellomycotina</taxon>
        <taxon>Mortierellomycetes</taxon>
        <taxon>Mortierellales</taxon>
        <taxon>Mortierellaceae</taxon>
        <taxon>Podila</taxon>
    </lineage>
</organism>
<keyword evidence="6" id="KW-1185">Reference proteome</keyword>
<dbReference type="Gene3D" id="3.30.60.90">
    <property type="match status" value="1"/>
</dbReference>
<accession>A0A9P5SL12</accession>
<reference evidence="5" key="1">
    <citation type="journal article" date="2020" name="Fungal Divers.">
        <title>Resolving the Mortierellaceae phylogeny through synthesis of multi-gene phylogenetics and phylogenomics.</title>
        <authorList>
            <person name="Vandepol N."/>
            <person name="Liber J."/>
            <person name="Desiro A."/>
            <person name="Na H."/>
            <person name="Kennedy M."/>
            <person name="Barry K."/>
            <person name="Grigoriev I.V."/>
            <person name="Miller A.N."/>
            <person name="O'Donnell K."/>
            <person name="Stajich J.E."/>
            <person name="Bonito G."/>
        </authorList>
    </citation>
    <scope>NUCLEOTIDE SEQUENCE</scope>
    <source>
        <strain evidence="5">NVP1</strain>
    </source>
</reference>
<proteinExistence type="predicted"/>
<feature type="region of interest" description="Disordered" evidence="4">
    <location>
        <begin position="1"/>
        <end position="66"/>
    </location>
</feature>